<comment type="caution">
    <text evidence="3">The sequence shown here is derived from an EMBL/GenBank/DDBJ whole genome shotgun (WGS) entry which is preliminary data.</text>
</comment>
<dbReference type="SMART" id="SM00710">
    <property type="entry name" value="PbH1"/>
    <property type="match status" value="5"/>
</dbReference>
<dbReference type="InterPro" id="IPR024535">
    <property type="entry name" value="RHGA/B-epi-like_pectate_lyase"/>
</dbReference>
<protein>
    <recommendedName>
        <fullName evidence="2">Rhamnogalacturonase A/B/Epimerase-like pectate lyase domain-containing protein</fullName>
    </recommendedName>
</protein>
<dbReference type="InterPro" id="IPR011050">
    <property type="entry name" value="Pectin_lyase_fold/virulence"/>
</dbReference>
<gene>
    <name evidence="3" type="ORF">DSM3645_07865</name>
</gene>
<sequence length="381" mass="41299">MPANPKLWLMIVLSLVTIRSAKSEVIDIRTAPYSAVGDGETDNRQAFAKVFAALQPNDTLLIPPGDYRISLTKSPLRVPPGVTIWGQGDNSRLLLTSDGDRRDHREFLRLASDVVLDGITLERDQEFPAVLLSMFGEISNVTLQNCRINGNAARFPQAYCHAIQLGVGDLKNLAIKSMTIQDCFYGLFQANGATGGVDGVVVEYSRFERNRASDLEFNSPNGKMQNIVVRDSQFRDNQCNSASAGFAVGFANVTHGRVENCDIRNYGSEALHVEDRSTNIELVGNTIIGGSLTQPNGVIMVVNHSQGVSIDRNFIDARANTNRPHLILVTAGGSSFANPTEVSVANNILVNGPTTKTWYLQPGSGPEPTGNEVITPKTAVK</sequence>
<feature type="domain" description="Rhamnogalacturonase A/B/Epimerase-like pectate lyase" evidence="2">
    <location>
        <begin position="33"/>
        <end position="251"/>
    </location>
</feature>
<evidence type="ECO:0000256" key="1">
    <source>
        <dbReference type="SAM" id="MobiDB-lite"/>
    </source>
</evidence>
<dbReference type="SUPFAM" id="SSF51126">
    <property type="entry name" value="Pectin lyase-like"/>
    <property type="match status" value="1"/>
</dbReference>
<dbReference type="Gene3D" id="2.160.20.10">
    <property type="entry name" value="Single-stranded right-handed beta-helix, Pectin lyase-like"/>
    <property type="match status" value="1"/>
</dbReference>
<dbReference type="Proteomes" id="UP000004358">
    <property type="component" value="Unassembled WGS sequence"/>
</dbReference>
<dbReference type="eggNOG" id="ENOG5033REE">
    <property type="taxonomic scope" value="Bacteria"/>
</dbReference>
<dbReference type="InterPro" id="IPR006626">
    <property type="entry name" value="PbH1"/>
</dbReference>
<dbReference type="InterPro" id="IPR012334">
    <property type="entry name" value="Pectin_lyas_fold"/>
</dbReference>
<dbReference type="AlphaFoldDB" id="A3ZXY1"/>
<feature type="region of interest" description="Disordered" evidence="1">
    <location>
        <begin position="362"/>
        <end position="381"/>
    </location>
</feature>
<evidence type="ECO:0000313" key="4">
    <source>
        <dbReference type="Proteomes" id="UP000004358"/>
    </source>
</evidence>
<dbReference type="EMBL" id="AANZ01000019">
    <property type="protein sequence ID" value="EAQ78692.1"/>
    <property type="molecule type" value="Genomic_DNA"/>
</dbReference>
<dbReference type="OrthoDB" id="256025at2"/>
<dbReference type="STRING" id="314230.DSM3645_07865"/>
<organism evidence="3 4">
    <name type="scientific">Blastopirellula marina DSM 3645</name>
    <dbReference type="NCBI Taxonomy" id="314230"/>
    <lineage>
        <taxon>Bacteria</taxon>
        <taxon>Pseudomonadati</taxon>
        <taxon>Planctomycetota</taxon>
        <taxon>Planctomycetia</taxon>
        <taxon>Pirellulales</taxon>
        <taxon>Pirellulaceae</taxon>
        <taxon>Blastopirellula</taxon>
    </lineage>
</organism>
<reference evidence="3 4" key="1">
    <citation type="submission" date="2006-02" db="EMBL/GenBank/DDBJ databases">
        <authorList>
            <person name="Amann R."/>
            <person name="Ferriera S."/>
            <person name="Johnson J."/>
            <person name="Kravitz S."/>
            <person name="Halpern A."/>
            <person name="Remington K."/>
            <person name="Beeson K."/>
            <person name="Tran B."/>
            <person name="Rogers Y.-H."/>
            <person name="Friedman R."/>
            <person name="Venter J.C."/>
        </authorList>
    </citation>
    <scope>NUCLEOTIDE SEQUENCE [LARGE SCALE GENOMIC DNA]</scope>
    <source>
        <strain evidence="3 4">DSM 3645</strain>
    </source>
</reference>
<dbReference type="Pfam" id="PF12708">
    <property type="entry name" value="Pect-lyase_RHGA_epim"/>
    <property type="match status" value="1"/>
</dbReference>
<accession>A3ZXY1</accession>
<name>A3ZXY1_9BACT</name>
<evidence type="ECO:0000259" key="2">
    <source>
        <dbReference type="Pfam" id="PF12708"/>
    </source>
</evidence>
<proteinExistence type="predicted"/>
<dbReference type="RefSeq" id="WP_002655169.1">
    <property type="nucleotide sequence ID" value="NZ_CH672377.1"/>
</dbReference>
<evidence type="ECO:0000313" key="3">
    <source>
        <dbReference type="EMBL" id="EAQ78692.1"/>
    </source>
</evidence>
<dbReference type="HOGENOM" id="CLU_686669_0_0_0"/>